<evidence type="ECO:0000313" key="1">
    <source>
        <dbReference type="EMBL" id="MFC7360367.1"/>
    </source>
</evidence>
<dbReference type="PANTHER" id="PTHR34293">
    <property type="entry name" value="HTH-TYPE TRANSCRIPTIONAL REGULATOR TRMBL2"/>
    <property type="match status" value="1"/>
</dbReference>
<comment type="caution">
    <text evidence="1">The sequence shown here is derived from an EMBL/GenBank/DDBJ whole genome shotgun (WGS) entry which is preliminary data.</text>
</comment>
<gene>
    <name evidence="1" type="ORF">ACFQO6_08815</name>
</gene>
<evidence type="ECO:0000313" key="2">
    <source>
        <dbReference type="Proteomes" id="UP001596524"/>
    </source>
</evidence>
<dbReference type="SUPFAM" id="SSF56024">
    <property type="entry name" value="Phospholipase D/nuclease"/>
    <property type="match status" value="1"/>
</dbReference>
<dbReference type="Gene3D" id="3.30.870.10">
    <property type="entry name" value="Endonuclease Chain A"/>
    <property type="match status" value="1"/>
</dbReference>
<accession>A0ABW2MZ95</accession>
<sequence length="339" mass="36985">MPLGQHERDLFEERATPLYEEIVSSGGISATDKRIAKRGELQEAFALLVDVGLVVKSEDGAQWRAVDPAAVQAQVVAPLGQRGAELIAESAHWAQAFSTLSHVWRRSPSAVGGPFAEIRGLATIGNFLASLVGDAEDELLTAQPQDKRGVKQLGEVGAREIAALKRGVKMRTLYQHAARRGADTRKYVAAVTAAGAEVRTLDEFFNRLIVVDRRIAIIPSHEGLSAAMVISEPSMVGYLVDMFERHWERARPFTSSETSLVRDIAAEQRAMTIRMLLEGRADPAGAKRLGVSPRTYAGYVADLKTEFEVETRFQLGYEMGKRGISGRETDEPTGGKAAR</sequence>
<protein>
    <submittedName>
        <fullName evidence="1">TrmB family transcriptional regulator</fullName>
    </submittedName>
</protein>
<proteinExistence type="predicted"/>
<name>A0ABW2MZ95_9ACTN</name>
<dbReference type="RefSeq" id="WP_255890085.1">
    <property type="nucleotide sequence ID" value="NZ_JAFMZM010000003.1"/>
</dbReference>
<reference evidence="2" key="1">
    <citation type="journal article" date="2019" name="Int. J. Syst. Evol. Microbiol.">
        <title>The Global Catalogue of Microorganisms (GCM) 10K type strain sequencing project: providing services to taxonomists for standard genome sequencing and annotation.</title>
        <authorList>
            <consortium name="The Broad Institute Genomics Platform"/>
            <consortium name="The Broad Institute Genome Sequencing Center for Infectious Disease"/>
            <person name="Wu L."/>
            <person name="Ma J."/>
        </authorList>
    </citation>
    <scope>NUCLEOTIDE SEQUENCE [LARGE SCALE GENOMIC DNA]</scope>
    <source>
        <strain evidence="2">FCH27</strain>
    </source>
</reference>
<dbReference type="EMBL" id="JBHTCH010000010">
    <property type="protein sequence ID" value="MFC7360367.1"/>
    <property type="molecule type" value="Genomic_DNA"/>
</dbReference>
<keyword evidence="2" id="KW-1185">Reference proteome</keyword>
<organism evidence="1 2">
    <name type="scientific">Nocardioides astragali</name>
    <dbReference type="NCBI Taxonomy" id="1776736"/>
    <lineage>
        <taxon>Bacteria</taxon>
        <taxon>Bacillati</taxon>
        <taxon>Actinomycetota</taxon>
        <taxon>Actinomycetes</taxon>
        <taxon>Propionibacteriales</taxon>
        <taxon>Nocardioidaceae</taxon>
        <taxon>Nocardioides</taxon>
    </lineage>
</organism>
<dbReference type="PANTHER" id="PTHR34293:SF1">
    <property type="entry name" value="HTH-TYPE TRANSCRIPTIONAL REGULATOR TRMBL2"/>
    <property type="match status" value="1"/>
</dbReference>
<dbReference type="Proteomes" id="UP001596524">
    <property type="component" value="Unassembled WGS sequence"/>
</dbReference>
<dbReference type="InterPro" id="IPR051797">
    <property type="entry name" value="TrmB-like"/>
</dbReference>